<dbReference type="GO" id="GO:0009055">
    <property type="term" value="F:electron transfer activity"/>
    <property type="evidence" value="ECO:0007669"/>
    <property type="project" value="InterPro"/>
</dbReference>
<dbReference type="Gene3D" id="1.10.760.10">
    <property type="entry name" value="Cytochrome c-like domain"/>
    <property type="match status" value="1"/>
</dbReference>
<evidence type="ECO:0000259" key="6">
    <source>
        <dbReference type="PROSITE" id="PS51007"/>
    </source>
</evidence>
<dbReference type="Proteomes" id="UP000236023">
    <property type="component" value="Unassembled WGS sequence"/>
</dbReference>
<evidence type="ECO:0000256" key="1">
    <source>
        <dbReference type="ARBA" id="ARBA00022617"/>
    </source>
</evidence>
<evidence type="ECO:0000256" key="5">
    <source>
        <dbReference type="SAM" id="MobiDB-lite"/>
    </source>
</evidence>
<dbReference type="Pfam" id="PF13442">
    <property type="entry name" value="Cytochrome_CBB3"/>
    <property type="match status" value="1"/>
</dbReference>
<reference evidence="7 8" key="1">
    <citation type="submission" date="2018-01" db="EMBL/GenBank/DDBJ databases">
        <title>Denitrification phenotypes of diverse strains of Pseudomonas stutzeri.</title>
        <authorList>
            <person name="Milligan D.A."/>
            <person name="Bergaust L."/>
            <person name="Bakken L.R."/>
            <person name="Frostegard A."/>
        </authorList>
    </citation>
    <scope>NUCLEOTIDE SEQUENCE [LARGE SCALE GENOMIC DNA]</scope>
    <source>
        <strain evidence="7 8">24a75</strain>
    </source>
</reference>
<dbReference type="PROSITE" id="PS51007">
    <property type="entry name" value="CYTC"/>
    <property type="match status" value="1"/>
</dbReference>
<dbReference type="InterPro" id="IPR036909">
    <property type="entry name" value="Cyt_c-like_dom_sf"/>
</dbReference>
<evidence type="ECO:0000256" key="4">
    <source>
        <dbReference type="PROSITE-ProRule" id="PRU00433"/>
    </source>
</evidence>
<dbReference type="GO" id="GO:0046872">
    <property type="term" value="F:metal ion binding"/>
    <property type="evidence" value="ECO:0007669"/>
    <property type="project" value="UniProtKB-KW"/>
</dbReference>
<dbReference type="GO" id="GO:0020037">
    <property type="term" value="F:heme binding"/>
    <property type="evidence" value="ECO:0007669"/>
    <property type="project" value="InterPro"/>
</dbReference>
<accession>A0A2N8T6X2</accession>
<keyword evidence="1 4" id="KW-0349">Heme</keyword>
<feature type="compositionally biased region" description="Basic and acidic residues" evidence="5">
    <location>
        <begin position="210"/>
        <end position="219"/>
    </location>
</feature>
<dbReference type="EMBL" id="POUT01000002">
    <property type="protein sequence ID" value="PNG10527.1"/>
    <property type="molecule type" value="Genomic_DNA"/>
</dbReference>
<dbReference type="AlphaFoldDB" id="A0A2N8T6X2"/>
<gene>
    <name evidence="7" type="ORF">CXK94_04760</name>
</gene>
<comment type="caution">
    <text evidence="7">The sequence shown here is derived from an EMBL/GenBank/DDBJ whole genome shotgun (WGS) entry which is preliminary data.</text>
</comment>
<protein>
    <submittedName>
        <fullName evidence="7">Cytochrome C</fullName>
    </submittedName>
</protein>
<evidence type="ECO:0000313" key="8">
    <source>
        <dbReference type="Proteomes" id="UP000236023"/>
    </source>
</evidence>
<evidence type="ECO:0000313" key="7">
    <source>
        <dbReference type="EMBL" id="PNG10527.1"/>
    </source>
</evidence>
<keyword evidence="3 4" id="KW-0408">Iron</keyword>
<organism evidence="7 8">
    <name type="scientific">Stutzerimonas stutzeri</name>
    <name type="common">Pseudomonas stutzeri</name>
    <dbReference type="NCBI Taxonomy" id="316"/>
    <lineage>
        <taxon>Bacteria</taxon>
        <taxon>Pseudomonadati</taxon>
        <taxon>Pseudomonadota</taxon>
        <taxon>Gammaproteobacteria</taxon>
        <taxon>Pseudomonadales</taxon>
        <taxon>Pseudomonadaceae</taxon>
        <taxon>Stutzerimonas</taxon>
    </lineage>
</organism>
<feature type="region of interest" description="Disordered" evidence="5">
    <location>
        <begin position="167"/>
        <end position="219"/>
    </location>
</feature>
<name>A0A2N8T6X2_STUST</name>
<dbReference type="RefSeq" id="WP_102893490.1">
    <property type="nucleotide sequence ID" value="NZ_JAMOHU010000001.1"/>
</dbReference>
<keyword evidence="2 4" id="KW-0479">Metal-binding</keyword>
<dbReference type="InterPro" id="IPR009056">
    <property type="entry name" value="Cyt_c-like_dom"/>
</dbReference>
<dbReference type="SUPFAM" id="SSF46626">
    <property type="entry name" value="Cytochrome c"/>
    <property type="match status" value="1"/>
</dbReference>
<feature type="domain" description="Cytochrome c" evidence="6">
    <location>
        <begin position="68"/>
        <end position="154"/>
    </location>
</feature>
<sequence>MKTILTTLAAVALATAIGGAAVVYSGIIDVAADTPHAAPLHALLETTRKYAIAARAKDIEVPGLDAAELIRSGAGNYDAMCIGCHLAPGVASSELSQALYPAPPNLAKATADGDPAIRFWIIKHGIKSTGMPAWGKSMDDRYIWGLVAFLERLPSLSAQEYQSLVASSAGHQHGGGESDRHAPGTAGHEAGTNHAGHPHPAEPEAATVHRHADGSQHRH</sequence>
<evidence type="ECO:0000256" key="3">
    <source>
        <dbReference type="ARBA" id="ARBA00023004"/>
    </source>
</evidence>
<proteinExistence type="predicted"/>
<evidence type="ECO:0000256" key="2">
    <source>
        <dbReference type="ARBA" id="ARBA00022723"/>
    </source>
</evidence>